<organism evidence="2 3">
    <name type="scientific">Ignelater luminosus</name>
    <name type="common">Cucubano</name>
    <name type="synonym">Pyrophorus luminosus</name>
    <dbReference type="NCBI Taxonomy" id="2038154"/>
    <lineage>
        <taxon>Eukaryota</taxon>
        <taxon>Metazoa</taxon>
        <taxon>Ecdysozoa</taxon>
        <taxon>Arthropoda</taxon>
        <taxon>Hexapoda</taxon>
        <taxon>Insecta</taxon>
        <taxon>Pterygota</taxon>
        <taxon>Neoptera</taxon>
        <taxon>Endopterygota</taxon>
        <taxon>Coleoptera</taxon>
        <taxon>Polyphaga</taxon>
        <taxon>Elateriformia</taxon>
        <taxon>Elateroidea</taxon>
        <taxon>Elateridae</taxon>
        <taxon>Agrypninae</taxon>
        <taxon>Pyrophorini</taxon>
        <taxon>Ignelater</taxon>
    </lineage>
</organism>
<proteinExistence type="predicted"/>
<accession>A0A8K0CVN7</accession>
<dbReference type="OrthoDB" id="6783309at2759"/>
<feature type="compositionally biased region" description="Basic and acidic residues" evidence="1">
    <location>
        <begin position="88"/>
        <end position="100"/>
    </location>
</feature>
<evidence type="ECO:0000256" key="1">
    <source>
        <dbReference type="SAM" id="MobiDB-lite"/>
    </source>
</evidence>
<dbReference type="EMBL" id="VTPC01009217">
    <property type="protein sequence ID" value="KAF2892187.1"/>
    <property type="molecule type" value="Genomic_DNA"/>
</dbReference>
<protein>
    <submittedName>
        <fullName evidence="2">Uncharacterized protein</fullName>
    </submittedName>
</protein>
<dbReference type="Proteomes" id="UP000801492">
    <property type="component" value="Unassembled WGS sequence"/>
</dbReference>
<reference evidence="2" key="1">
    <citation type="submission" date="2019-08" db="EMBL/GenBank/DDBJ databases">
        <title>The genome of the North American firefly Photinus pyralis.</title>
        <authorList>
            <consortium name="Photinus pyralis genome working group"/>
            <person name="Fallon T.R."/>
            <person name="Sander Lower S.E."/>
            <person name="Weng J.-K."/>
        </authorList>
    </citation>
    <scope>NUCLEOTIDE SEQUENCE</scope>
    <source>
        <strain evidence="2">TRF0915ILg1</strain>
        <tissue evidence="2">Whole body</tissue>
    </source>
</reference>
<keyword evidence="3" id="KW-1185">Reference proteome</keyword>
<evidence type="ECO:0000313" key="2">
    <source>
        <dbReference type="EMBL" id="KAF2892187.1"/>
    </source>
</evidence>
<gene>
    <name evidence="2" type="ORF">ILUMI_13986</name>
</gene>
<name>A0A8K0CVN7_IGNLU</name>
<dbReference type="AlphaFoldDB" id="A0A8K0CVN7"/>
<feature type="region of interest" description="Disordered" evidence="1">
    <location>
        <begin position="88"/>
        <end position="111"/>
    </location>
</feature>
<sequence length="182" mass="20539">MNGFQKTGIFLFNANIFSNDEFSPLFVTDRPDPESVQLEKNLSDPAVMNARELDSVTASTSQAEEEAGPRKIGTAIRRRRKVAILTDTPEKNKLQEEQNKTTKKVKNQKHKIDEKGRKVFVKNFSSQVRKTMKMTMPAWFAAKPIPKVYQEKNGSSAKFARNGHIHAGLTHVCINCDSDNDD</sequence>
<comment type="caution">
    <text evidence="2">The sequence shown here is derived from an EMBL/GenBank/DDBJ whole genome shotgun (WGS) entry which is preliminary data.</text>
</comment>
<evidence type="ECO:0000313" key="3">
    <source>
        <dbReference type="Proteomes" id="UP000801492"/>
    </source>
</evidence>